<organism evidence="1 2">
    <name type="scientific">Aldrovandia affinis</name>
    <dbReference type="NCBI Taxonomy" id="143900"/>
    <lineage>
        <taxon>Eukaryota</taxon>
        <taxon>Metazoa</taxon>
        <taxon>Chordata</taxon>
        <taxon>Craniata</taxon>
        <taxon>Vertebrata</taxon>
        <taxon>Euteleostomi</taxon>
        <taxon>Actinopterygii</taxon>
        <taxon>Neopterygii</taxon>
        <taxon>Teleostei</taxon>
        <taxon>Notacanthiformes</taxon>
        <taxon>Halosauridae</taxon>
        <taxon>Aldrovandia</taxon>
    </lineage>
</organism>
<gene>
    <name evidence="1" type="ORF">AAFF_G00154430</name>
</gene>
<sequence>MDNGEENGFLLIVISVRLSEAHVRENTLCSFGLEPDLQCRHIQEAIPGDGSKLGRDRKLFCITTHEWT</sequence>
<evidence type="ECO:0000313" key="1">
    <source>
        <dbReference type="EMBL" id="KAJ8411805.1"/>
    </source>
</evidence>
<proteinExistence type="predicted"/>
<comment type="caution">
    <text evidence="1">The sequence shown here is derived from an EMBL/GenBank/DDBJ whole genome shotgun (WGS) entry which is preliminary data.</text>
</comment>
<accession>A0AAD7T032</accession>
<protein>
    <submittedName>
        <fullName evidence="1">Uncharacterized protein</fullName>
    </submittedName>
</protein>
<name>A0AAD7T032_9TELE</name>
<keyword evidence="2" id="KW-1185">Reference proteome</keyword>
<dbReference type="Proteomes" id="UP001221898">
    <property type="component" value="Unassembled WGS sequence"/>
</dbReference>
<dbReference type="EMBL" id="JAINUG010000021">
    <property type="protein sequence ID" value="KAJ8411805.1"/>
    <property type="molecule type" value="Genomic_DNA"/>
</dbReference>
<dbReference type="AlphaFoldDB" id="A0AAD7T032"/>
<reference evidence="1" key="1">
    <citation type="journal article" date="2023" name="Science">
        <title>Genome structures resolve the early diversification of teleost fishes.</title>
        <authorList>
            <person name="Parey E."/>
            <person name="Louis A."/>
            <person name="Montfort J."/>
            <person name="Bouchez O."/>
            <person name="Roques C."/>
            <person name="Iampietro C."/>
            <person name="Lluch J."/>
            <person name="Castinel A."/>
            <person name="Donnadieu C."/>
            <person name="Desvignes T."/>
            <person name="Floi Bucao C."/>
            <person name="Jouanno E."/>
            <person name="Wen M."/>
            <person name="Mejri S."/>
            <person name="Dirks R."/>
            <person name="Jansen H."/>
            <person name="Henkel C."/>
            <person name="Chen W.J."/>
            <person name="Zahm M."/>
            <person name="Cabau C."/>
            <person name="Klopp C."/>
            <person name="Thompson A.W."/>
            <person name="Robinson-Rechavi M."/>
            <person name="Braasch I."/>
            <person name="Lecointre G."/>
            <person name="Bobe J."/>
            <person name="Postlethwait J.H."/>
            <person name="Berthelot C."/>
            <person name="Roest Crollius H."/>
            <person name="Guiguen Y."/>
        </authorList>
    </citation>
    <scope>NUCLEOTIDE SEQUENCE</scope>
    <source>
        <strain evidence="1">NC1722</strain>
    </source>
</reference>
<evidence type="ECO:0000313" key="2">
    <source>
        <dbReference type="Proteomes" id="UP001221898"/>
    </source>
</evidence>